<evidence type="ECO:0000256" key="2">
    <source>
        <dbReference type="ARBA" id="ARBA00022741"/>
    </source>
</evidence>
<dbReference type="SMART" id="SM00220">
    <property type="entry name" value="S_TKc"/>
    <property type="match status" value="1"/>
</dbReference>
<evidence type="ECO:0000313" key="10">
    <source>
        <dbReference type="Proteomes" id="UP000248806"/>
    </source>
</evidence>
<proteinExistence type="predicted"/>
<keyword evidence="9" id="KW-0808">Transferase</keyword>
<dbReference type="InterPro" id="IPR051685">
    <property type="entry name" value="Ycf3/AcsC/BcsC/TPR_MFPF"/>
</dbReference>
<dbReference type="PROSITE" id="PS50005">
    <property type="entry name" value="TPR"/>
    <property type="match status" value="12"/>
</dbReference>
<feature type="repeat" description="TPR" evidence="5">
    <location>
        <begin position="531"/>
        <end position="564"/>
    </location>
</feature>
<dbReference type="SMART" id="SM00028">
    <property type="entry name" value="TPR"/>
    <property type="match status" value="13"/>
</dbReference>
<dbReference type="Pfam" id="PF00069">
    <property type="entry name" value="Pkinase"/>
    <property type="match status" value="1"/>
</dbReference>
<dbReference type="Pfam" id="PF13181">
    <property type="entry name" value="TPR_8"/>
    <property type="match status" value="4"/>
</dbReference>
<dbReference type="InterPro" id="IPR000719">
    <property type="entry name" value="Prot_kinase_dom"/>
</dbReference>
<dbReference type="InterPro" id="IPR011990">
    <property type="entry name" value="TPR-like_helical_dom_sf"/>
</dbReference>
<dbReference type="GO" id="GO:0005524">
    <property type="term" value="F:ATP binding"/>
    <property type="evidence" value="ECO:0007669"/>
    <property type="project" value="UniProtKB-UniRule"/>
</dbReference>
<dbReference type="PROSITE" id="PS00107">
    <property type="entry name" value="PROTEIN_KINASE_ATP"/>
    <property type="match status" value="1"/>
</dbReference>
<evidence type="ECO:0000256" key="3">
    <source>
        <dbReference type="ARBA" id="ARBA00022803"/>
    </source>
</evidence>
<dbReference type="EMBL" id="QKUF01000041">
    <property type="protein sequence ID" value="PZW20738.1"/>
    <property type="molecule type" value="Genomic_DNA"/>
</dbReference>
<feature type="repeat" description="TPR" evidence="5">
    <location>
        <begin position="497"/>
        <end position="530"/>
    </location>
</feature>
<dbReference type="PANTHER" id="PTHR44943">
    <property type="entry name" value="CELLULOSE SYNTHASE OPERON PROTEIN C"/>
    <property type="match status" value="1"/>
</dbReference>
<evidence type="ECO:0000259" key="8">
    <source>
        <dbReference type="PROSITE" id="PS50011"/>
    </source>
</evidence>
<dbReference type="GO" id="GO:0004674">
    <property type="term" value="F:protein serine/threonine kinase activity"/>
    <property type="evidence" value="ECO:0007669"/>
    <property type="project" value="UniProtKB-KW"/>
</dbReference>
<dbReference type="Pfam" id="PF13424">
    <property type="entry name" value="TPR_12"/>
    <property type="match status" value="1"/>
</dbReference>
<dbReference type="PROSITE" id="PS50011">
    <property type="entry name" value="PROTEIN_KINASE_DOM"/>
    <property type="match status" value="1"/>
</dbReference>
<reference evidence="9 10" key="1">
    <citation type="submission" date="2018-06" db="EMBL/GenBank/DDBJ databases">
        <title>Genomic Encyclopedia of Archaeal and Bacterial Type Strains, Phase II (KMG-II): from individual species to whole genera.</title>
        <authorList>
            <person name="Goeker M."/>
        </authorList>
    </citation>
    <scope>NUCLEOTIDE SEQUENCE [LARGE SCALE GENOMIC DNA]</scope>
    <source>
        <strain evidence="9 10">ATCC BAA-1881</strain>
    </source>
</reference>
<evidence type="ECO:0000256" key="5">
    <source>
        <dbReference type="PROSITE-ProRule" id="PRU00339"/>
    </source>
</evidence>
<keyword evidence="2 6" id="KW-0547">Nucleotide-binding</keyword>
<evidence type="ECO:0000256" key="1">
    <source>
        <dbReference type="ARBA" id="ARBA00022737"/>
    </source>
</evidence>
<dbReference type="Pfam" id="PF00515">
    <property type="entry name" value="TPR_1"/>
    <property type="match status" value="3"/>
</dbReference>
<feature type="region of interest" description="Disordered" evidence="7">
    <location>
        <begin position="673"/>
        <end position="697"/>
    </location>
</feature>
<feature type="repeat" description="TPR" evidence="5">
    <location>
        <begin position="361"/>
        <end position="394"/>
    </location>
</feature>
<gene>
    <name evidence="9" type="ORF">EI42_05884</name>
</gene>
<feature type="repeat" description="TPR" evidence="5">
    <location>
        <begin position="767"/>
        <end position="800"/>
    </location>
</feature>
<keyword evidence="10" id="KW-1185">Reference proteome</keyword>
<feature type="repeat" description="TPR" evidence="5">
    <location>
        <begin position="733"/>
        <end position="766"/>
    </location>
</feature>
<keyword evidence="3 5" id="KW-0802">TPR repeat</keyword>
<keyword evidence="9" id="KW-0418">Kinase</keyword>
<feature type="repeat" description="TPR" evidence="5">
    <location>
        <begin position="463"/>
        <end position="496"/>
    </location>
</feature>
<dbReference type="PROSITE" id="PS50293">
    <property type="entry name" value="TPR_REGION"/>
    <property type="match status" value="4"/>
</dbReference>
<dbReference type="SUPFAM" id="SSF56112">
    <property type="entry name" value="Protein kinase-like (PK-like)"/>
    <property type="match status" value="1"/>
</dbReference>
<name>A0A326TYJ3_THEHA</name>
<evidence type="ECO:0000256" key="4">
    <source>
        <dbReference type="ARBA" id="ARBA00022840"/>
    </source>
</evidence>
<dbReference type="Gene3D" id="1.25.40.10">
    <property type="entry name" value="Tetratricopeptide repeat domain"/>
    <property type="match status" value="4"/>
</dbReference>
<dbReference type="InterPro" id="IPR008271">
    <property type="entry name" value="Ser/Thr_kinase_AS"/>
</dbReference>
<feature type="repeat" description="TPR" evidence="5">
    <location>
        <begin position="699"/>
        <end position="732"/>
    </location>
</feature>
<accession>A0A326TYJ3</accession>
<dbReference type="InterPro" id="IPR017441">
    <property type="entry name" value="Protein_kinase_ATP_BS"/>
</dbReference>
<keyword evidence="4 6" id="KW-0067">ATP-binding</keyword>
<feature type="repeat" description="TPR" evidence="5">
    <location>
        <begin position="801"/>
        <end position="834"/>
    </location>
</feature>
<feature type="repeat" description="TPR" evidence="5">
    <location>
        <begin position="835"/>
        <end position="868"/>
    </location>
</feature>
<dbReference type="Gene3D" id="1.10.510.10">
    <property type="entry name" value="Transferase(Phosphotransferase) domain 1"/>
    <property type="match status" value="1"/>
</dbReference>
<feature type="repeat" description="TPR" evidence="5">
    <location>
        <begin position="565"/>
        <end position="598"/>
    </location>
</feature>
<feature type="binding site" evidence="6">
    <location>
        <position position="93"/>
    </location>
    <ligand>
        <name>ATP</name>
        <dbReference type="ChEBI" id="CHEBI:30616"/>
    </ligand>
</feature>
<dbReference type="InterPro" id="IPR019734">
    <property type="entry name" value="TPR_rpt"/>
</dbReference>
<evidence type="ECO:0000313" key="9">
    <source>
        <dbReference type="EMBL" id="PZW20738.1"/>
    </source>
</evidence>
<dbReference type="SUPFAM" id="SSF48452">
    <property type="entry name" value="TPR-like"/>
    <property type="match status" value="2"/>
</dbReference>
<dbReference type="Proteomes" id="UP000248806">
    <property type="component" value="Unassembled WGS sequence"/>
</dbReference>
<feature type="repeat" description="TPR" evidence="5">
    <location>
        <begin position="599"/>
        <end position="632"/>
    </location>
</feature>
<feature type="repeat" description="TPR" evidence="5">
    <location>
        <begin position="429"/>
        <end position="462"/>
    </location>
</feature>
<feature type="domain" description="Protein kinase" evidence="8">
    <location>
        <begin position="64"/>
        <end position="335"/>
    </location>
</feature>
<dbReference type="PROSITE" id="PS00108">
    <property type="entry name" value="PROTEIN_KINASE_ST"/>
    <property type="match status" value="1"/>
</dbReference>
<evidence type="ECO:0000256" key="7">
    <source>
        <dbReference type="SAM" id="MobiDB-lite"/>
    </source>
</evidence>
<dbReference type="PANTHER" id="PTHR44943:SF8">
    <property type="entry name" value="TPR REPEAT-CONTAINING PROTEIN MJ0263"/>
    <property type="match status" value="1"/>
</dbReference>
<comment type="caution">
    <text evidence="9">The sequence shown here is derived from an EMBL/GenBank/DDBJ whole genome shotgun (WGS) entry which is preliminary data.</text>
</comment>
<dbReference type="AlphaFoldDB" id="A0A326TYJ3"/>
<dbReference type="Pfam" id="PF13432">
    <property type="entry name" value="TPR_16"/>
    <property type="match status" value="2"/>
</dbReference>
<keyword evidence="1" id="KW-0677">Repeat</keyword>
<dbReference type="CDD" id="cd14014">
    <property type="entry name" value="STKc_PknB_like"/>
    <property type="match status" value="1"/>
</dbReference>
<sequence>MDEKPTFIQRLFSRRRQTNTFTAPSSPPSQAIPAKGMQGYIAYPMNIERVFRDWQVGDVILNTYTVKGVLGKGGMGIVYKVYDHTTHTILAVKRPQPEYFRSQHDKKIFTREVANWIHLTPHPHILRCLYVRDVEGIPCPFAEYASEGSLEQSIRLRHLYKGEKQHVLERILIIAIQVAEGLHAAHEQGIIHQDVKPHNVLLTAEGIAKVSDFGLAKAATLLMAEQEETQKYQTEQQSILAKGTAAYNSPEQAAGRTLTHKTDIWSWAVSVLELFIGDVTWSTGAVAGAVLQEKQEAQAWQVPMPEEVHTVLSRCLQYRPEARPATMAEVAEELMTIYAQLSGRPYAPPTLTPNEATLELAGRLIDQGKALALLGQFKKALAVFEEAIQLAPSLSPAYAAKSNALFHLGRYEEALTACQQAMRLDSLYPGSYFNAAQALTMLGRYEEALAALEQTTRLNPSYAPAHSDKGTTLMQLGRHEEALTAFQQALKLDPHDPITYRNQSLAFSELGRYKEALDACEQALRIAPTYAGAYQAQGQALFRQERHEEALAALEQALRLDPHYVNALVLKGMVLTTQQRFQEALQDFEQAIHLAPEFAEAHYLKVLVLLELGQYEEALTTYKQITRLYPLKTRNHLLQTDVQAALENYEKNSGPHPAHTPLKQFKAGNNEVTSQLKDSSALTTGNPASSTQSGHPRKALQLIDQANLLNNRGRYKKALAICEQALQLDPTLAAAYTNKGVSLNGLGRRQEALVAYEQAIQLDPAFPTNYTNKASVLHLMGRLEDALAACEQALQLDPNNALTHYSKGVILADLGLYTSALIAFDKALQLDPTFSLALTNKGSALFLLGRYEEALVTYTQALQLDPKDILARRHLEMLRNILDLP</sequence>
<protein>
    <submittedName>
        <fullName evidence="9">Serine/threonine protein kinase</fullName>
    </submittedName>
</protein>
<evidence type="ECO:0000256" key="6">
    <source>
        <dbReference type="PROSITE-ProRule" id="PRU10141"/>
    </source>
</evidence>
<keyword evidence="9" id="KW-0723">Serine/threonine-protein kinase</keyword>
<feature type="compositionally biased region" description="Polar residues" evidence="7">
    <location>
        <begin position="673"/>
        <end position="694"/>
    </location>
</feature>
<dbReference type="InterPro" id="IPR011009">
    <property type="entry name" value="Kinase-like_dom_sf"/>
</dbReference>
<organism evidence="9 10">
    <name type="scientific">Thermosporothrix hazakensis</name>
    <dbReference type="NCBI Taxonomy" id="644383"/>
    <lineage>
        <taxon>Bacteria</taxon>
        <taxon>Bacillati</taxon>
        <taxon>Chloroflexota</taxon>
        <taxon>Ktedonobacteria</taxon>
        <taxon>Ktedonobacterales</taxon>
        <taxon>Thermosporotrichaceae</taxon>
        <taxon>Thermosporothrix</taxon>
    </lineage>
</organism>